<keyword evidence="2" id="KW-1185">Reference proteome</keyword>
<dbReference type="EMBL" id="JAHMHS010000001">
    <property type="protein sequence ID" value="KAK1731963.1"/>
    <property type="molecule type" value="Genomic_DNA"/>
</dbReference>
<evidence type="ECO:0000313" key="2">
    <source>
        <dbReference type="Proteomes" id="UP001244207"/>
    </source>
</evidence>
<reference evidence="1" key="1">
    <citation type="submission" date="2021-12" db="EMBL/GenBank/DDBJ databases">
        <title>Comparative genomics, transcriptomics and evolutionary studies reveal genomic signatures of adaptation to plant cell wall in hemibiotrophic fungi.</title>
        <authorList>
            <consortium name="DOE Joint Genome Institute"/>
            <person name="Baroncelli R."/>
            <person name="Diaz J.F."/>
            <person name="Benocci T."/>
            <person name="Peng M."/>
            <person name="Battaglia E."/>
            <person name="Haridas S."/>
            <person name="Andreopoulos W."/>
            <person name="Labutti K."/>
            <person name="Pangilinan J."/>
            <person name="Floch G.L."/>
            <person name="Makela M.R."/>
            <person name="Henrissat B."/>
            <person name="Grigoriev I.V."/>
            <person name="Crouch J.A."/>
            <person name="De Vries R.P."/>
            <person name="Sukno S.A."/>
            <person name="Thon M.R."/>
        </authorList>
    </citation>
    <scope>NUCLEOTIDE SEQUENCE</scope>
    <source>
        <strain evidence="1">CBS 112980</strain>
    </source>
</reference>
<name>A0AAD9D361_GLOAC</name>
<evidence type="ECO:0000313" key="1">
    <source>
        <dbReference type="EMBL" id="KAK1731963.1"/>
    </source>
</evidence>
<dbReference type="RefSeq" id="XP_060372018.1">
    <property type="nucleotide sequence ID" value="XM_060506899.1"/>
</dbReference>
<organism evidence="1 2">
    <name type="scientific">Glomerella acutata</name>
    <name type="common">Colletotrichum acutatum</name>
    <dbReference type="NCBI Taxonomy" id="27357"/>
    <lineage>
        <taxon>Eukaryota</taxon>
        <taxon>Fungi</taxon>
        <taxon>Dikarya</taxon>
        <taxon>Ascomycota</taxon>
        <taxon>Pezizomycotina</taxon>
        <taxon>Sordariomycetes</taxon>
        <taxon>Hypocreomycetidae</taxon>
        <taxon>Glomerellales</taxon>
        <taxon>Glomerellaceae</taxon>
        <taxon>Colletotrichum</taxon>
        <taxon>Colletotrichum acutatum species complex</taxon>
    </lineage>
</organism>
<comment type="caution">
    <text evidence="1">The sequence shown here is derived from an EMBL/GenBank/DDBJ whole genome shotgun (WGS) entry which is preliminary data.</text>
</comment>
<protein>
    <submittedName>
        <fullName evidence="1">Uncharacterized protein</fullName>
    </submittedName>
</protein>
<gene>
    <name evidence="1" type="ORF">BDZ83DRAFT_597314</name>
</gene>
<dbReference type="AlphaFoldDB" id="A0AAD9D361"/>
<dbReference type="GeneID" id="85390798"/>
<dbReference type="Proteomes" id="UP001244207">
    <property type="component" value="Unassembled WGS sequence"/>
</dbReference>
<sequence>MGEKWTDVKPCYAPGLVALRTCLTISLKTTQFSRLSALRAVVLRHCDPSQNFMST</sequence>
<accession>A0AAD9D361</accession>
<proteinExistence type="predicted"/>